<feature type="region of interest" description="Disordered" evidence="1">
    <location>
        <begin position="1617"/>
        <end position="1871"/>
    </location>
</feature>
<dbReference type="Proteomes" id="UP000001542">
    <property type="component" value="Unassembled WGS sequence"/>
</dbReference>
<feature type="compositionally biased region" description="Basic and acidic residues" evidence="1">
    <location>
        <begin position="1455"/>
        <end position="1466"/>
    </location>
</feature>
<feature type="compositionally biased region" description="Basic and acidic residues" evidence="1">
    <location>
        <begin position="896"/>
        <end position="911"/>
    </location>
</feature>
<feature type="compositionally biased region" description="Basic and acidic residues" evidence="1">
    <location>
        <begin position="556"/>
        <end position="565"/>
    </location>
</feature>
<feature type="compositionally biased region" description="Basic and acidic residues" evidence="1">
    <location>
        <begin position="598"/>
        <end position="613"/>
    </location>
</feature>
<sequence length="2113" mass="239180">MKVVKRIRKIIHRDGTQTILEVTKEKIPVPNDSKESQNNHPSIKLPQNEQKIPPNLNRRGSIIKEPKISDGPHLQSGGTIDGTNSPSTFNPSGLPTNIDKLDPSAERFYSRTSQKIQLAHSASSHLQDDSENQRYEPIVYTKDSKTYDKVIYDFESASSDDNEDPSCKVIDDRFIRYVSQKQYAKSTDIRKVVQFQLKEGIELTPILKRIRQNYNHGQFNVLKVNDNKSNSQQIINCNQKSDIVQKGKSMSGPISVESFNFEFSESASNEDDDQLHSSLQLDCPSYNFKYNRVKKHKNSSSSSDYYSNEPEFTDLPLPAKKIRKYKPLFTPKKRLAAELTQPKTYHKHKPEPVVEFKGSLEIPDDETFIKQYGSFRPALKEKFEETDDFKKSESFPAFIDQNKNKNVIKIDDKYYVEKIEDGFLTRVRVTADGRKLVLVSKEEKKKSPSKKLSRKKSTLSVDNIKYAVSDIPSRDSELSLNGVFLSESRSYNKKLSNGSQSDGDAKISSAEFSTLPAIIEEPIRELKQYYDESQDPLYPSKDKWSGSTGKNNSDIETSKSTEKLNNENYSESNSKQDNSKDRIHDIEIKPKGKKRHRNSEMHRHENSLESEHVHHQRRKSDHSHHHKRRPRTHHESLQSSLNLDSDEVSEKVSTHVRMIPLPPKDSFGRESSSSPQDKILQNTILNSSPPKSEIAQPAVKETTQDTLPPINTNIEAKTEVSSQIESPKDKSEVHTDIKSHRHGSKHRLPTPPRSFLNKQQEKNENEEDFDNENAVNDNNNCSVIAPAPPLSDAILSAIQTPSPHQYYSSEEQLQFEEAPKQGEMSPTRMNHSVQDSPIAIRANVDIISPKLHKTRSSSSSSYSNDEKMINTDKIQHNLDVKNIFNIVVDNSEGIKKETTSDSKNTAEKLTKSDSNTNIDDENAKIKEDLSDNIKNTFSSTKLKRSSGSNKSVRFQALLNVQKSDSEIQTDETEEAEEYSIQSNNFMKERIAFVPKSVDESDDTNNKVNSNEKDSDSKDSSSEEEERPPILDENSVKSENQKYNSDDSENQIKIQEDNYSIIDENRHHSFSSSDNKNEDYIVNQNASEDESSTSTSSPTDPDELPSPFKPVIEENPKPFQQKKPQLSSSEEDSISENEKVVLLQMPNENSFNNNDHLKTVPEKFQVSSETSESDQKVVVQKKPHLSSLSSDSNSDEIDEKTISDNNYDQFKEKIPIKVISDETESSELFIPEPTEKSQKKRRISLKNMEVSETFSSTTSSSSEKEGEMTILSEDMKPVMNPMSISPRQENSESNDSSKPQKPLEIKTKFDNVSSDEISKSPLNAKGIKELNSKITLSSSEEQTPENTPTPLKQKLNLSSSEEMKQKLNLSSSEEMKQKTLVLPPTPVRIQTKPPMSSYSSLGGSPRQQKKEEFEEETTYSSCESEKQTNLVVGLPSSISDQTETSSDVPQMPNIKAAERFNFKKESESDTSESVNIKERKIEISDEEKSKSDTKIKNSDSDSIKIVKNAVLQDEQPVGYKYDLSSDNDTPWMNKKENIEIKKSKHHKKVKKQKQKTVVSPKSDSDSEIKKNKNNEEVVNNKQKEYDSSDSIIESISNKKNMTQKEIEKEIEIAKEEEKKLLKSDSDSKKISIPLDDIIGEEENARKPQKKPPLSSESSAAEPQSIRHKPPRIPQIHSPPKSETSNKKSEKSDKKSEKLDKKSEKSDKKSEKSSKKVDEKVSKEEKNKQKNDEDKSKTMKSVEAKPRTKPRKLGKTNSDDEKLSKQKVNKPKSQRIIRPTLSMNEPGKSPLVTERQNNSDGDLSSSSSSSSTDTQISIFKSFKSRNVTSQLIDIPKKIETPPQTPLTLNQSTPNLISKEKSHSSDDNEDKPQPLIFKYNVRYNARKVKSQGEVITSNSGMATATNTTTGGTSSTTLESPAIPEIKNVLSTTETTESSFSSENQRVKNFVNQKPPPMNSSSESRNHLIRENDNSDGIEFVETESETSSQNSDLSIFKKFPRVSLNHSKQITKSLDILQDENQINDDESSNKDSLNNFSSGKFTFSHPEFNLLQQEKKRPNSARVLLGSRSGDLGMVRIQPPMYEEDLNYSNSESDSHQNKKKSQVKFNTQQKHTKH</sequence>
<feature type="compositionally biased region" description="Polar residues" evidence="1">
    <location>
        <begin position="566"/>
        <end position="576"/>
    </location>
</feature>
<dbReference type="InParanoid" id="A2DH74"/>
<feature type="compositionally biased region" description="Basic and acidic residues" evidence="1">
    <location>
        <begin position="1474"/>
        <end position="1502"/>
    </location>
</feature>
<feature type="compositionally biased region" description="Polar residues" evidence="1">
    <location>
        <begin position="2102"/>
        <end position="2113"/>
    </location>
</feature>
<feature type="compositionally biased region" description="Basic and acidic residues" evidence="1">
    <location>
        <begin position="1009"/>
        <end position="1039"/>
    </location>
</feature>
<dbReference type="RefSeq" id="XP_001581133.1">
    <property type="nucleotide sequence ID" value="XM_001581083.1"/>
</dbReference>
<feature type="compositionally biased region" description="Basic and acidic residues" evidence="1">
    <location>
        <begin position="1617"/>
        <end position="1628"/>
    </location>
</feature>
<dbReference type="VEuPathDB" id="TrichDB:TVAG_020920"/>
<evidence type="ECO:0000256" key="1">
    <source>
        <dbReference type="SAM" id="MobiDB-lite"/>
    </source>
</evidence>
<feature type="compositionally biased region" description="Polar residues" evidence="1">
    <location>
        <begin position="1810"/>
        <end position="1829"/>
    </location>
</feature>
<feature type="compositionally biased region" description="Low complexity" evidence="1">
    <location>
        <begin position="1896"/>
        <end position="1913"/>
    </location>
</feature>
<feature type="compositionally biased region" description="Basic and acidic residues" evidence="1">
    <location>
        <begin position="1561"/>
        <end position="1574"/>
    </location>
</feature>
<name>A2DH74_TRIV3</name>
<feature type="compositionally biased region" description="Polar residues" evidence="1">
    <location>
        <begin position="704"/>
        <end position="725"/>
    </location>
</feature>
<evidence type="ECO:0000313" key="2">
    <source>
        <dbReference type="EMBL" id="EAY20147.1"/>
    </source>
</evidence>
<accession>A2DH74</accession>
<reference evidence="2" key="1">
    <citation type="submission" date="2006-10" db="EMBL/GenBank/DDBJ databases">
        <authorList>
            <person name="Amadeo P."/>
            <person name="Zhao Q."/>
            <person name="Wortman J."/>
            <person name="Fraser-Liggett C."/>
            <person name="Carlton J."/>
        </authorList>
    </citation>
    <scope>NUCLEOTIDE SEQUENCE</scope>
    <source>
        <strain evidence="2">G3</strain>
    </source>
</reference>
<feature type="region of interest" description="Disordered" evidence="1">
    <location>
        <begin position="534"/>
        <end position="653"/>
    </location>
</feature>
<feature type="compositionally biased region" description="Basic residues" evidence="1">
    <location>
        <begin position="1541"/>
        <end position="1553"/>
    </location>
</feature>
<dbReference type="KEGG" id="tva:5465692"/>
<feature type="region of interest" description="Disordered" evidence="1">
    <location>
        <begin position="25"/>
        <end position="101"/>
    </location>
</feature>
<feature type="compositionally biased region" description="Basic residues" evidence="1">
    <location>
        <begin position="614"/>
        <end position="632"/>
    </location>
</feature>
<feature type="compositionally biased region" description="Polar residues" evidence="1">
    <location>
        <begin position="1392"/>
        <end position="1405"/>
    </location>
</feature>
<feature type="compositionally biased region" description="Basic and acidic residues" evidence="1">
    <location>
        <begin position="1682"/>
        <end position="1744"/>
    </location>
</feature>
<proteinExistence type="predicted"/>
<feature type="compositionally biased region" description="Basic residues" evidence="1">
    <location>
        <begin position="739"/>
        <end position="748"/>
    </location>
</feature>
<feature type="compositionally biased region" description="Basic residues" evidence="1">
    <location>
        <begin position="1763"/>
        <end position="1773"/>
    </location>
</feature>
<feature type="compositionally biased region" description="Polar residues" evidence="1">
    <location>
        <begin position="76"/>
        <end position="95"/>
    </location>
</feature>
<feature type="compositionally biased region" description="Basic and acidic residues" evidence="1">
    <location>
        <begin position="25"/>
        <end position="37"/>
    </location>
</feature>
<feature type="region of interest" description="Disordered" evidence="1">
    <location>
        <begin position="1220"/>
        <end position="1502"/>
    </location>
</feature>
<feature type="region of interest" description="Disordered" evidence="1">
    <location>
        <begin position="2081"/>
        <end position="2113"/>
    </location>
</feature>
<organism evidence="2 3">
    <name type="scientific">Trichomonas vaginalis (strain ATCC PRA-98 / G3)</name>
    <dbReference type="NCBI Taxonomy" id="412133"/>
    <lineage>
        <taxon>Eukaryota</taxon>
        <taxon>Metamonada</taxon>
        <taxon>Parabasalia</taxon>
        <taxon>Trichomonadida</taxon>
        <taxon>Trichomonadidae</taxon>
        <taxon>Trichomonas</taxon>
    </lineage>
</organism>
<protein>
    <submittedName>
        <fullName evidence="2">Uncharacterized protein</fullName>
    </submittedName>
</protein>
<feature type="compositionally biased region" description="Polar residues" evidence="1">
    <location>
        <begin position="1792"/>
        <end position="1801"/>
    </location>
</feature>
<feature type="compositionally biased region" description="Basic and acidic residues" evidence="1">
    <location>
        <begin position="1855"/>
        <end position="1869"/>
    </location>
</feature>
<feature type="region of interest" description="Disordered" evidence="1">
    <location>
        <begin position="1896"/>
        <end position="1915"/>
    </location>
</feature>
<dbReference type="EMBL" id="DS113200">
    <property type="protein sequence ID" value="EAY20147.1"/>
    <property type="molecule type" value="Genomic_DNA"/>
</dbReference>
<feature type="region of interest" description="Disordered" evidence="1">
    <location>
        <begin position="1514"/>
        <end position="1603"/>
    </location>
</feature>
<feature type="compositionally biased region" description="Polar residues" evidence="1">
    <location>
        <begin position="545"/>
        <end position="555"/>
    </location>
</feature>
<dbReference type="VEuPathDB" id="TrichDB:TVAGG3_0677110"/>
<feature type="compositionally biased region" description="Basic and acidic residues" evidence="1">
    <location>
        <begin position="726"/>
        <end position="738"/>
    </location>
</feature>
<gene>
    <name evidence="2" type="ORF">TVAG_020920</name>
</gene>
<feature type="compositionally biased region" description="Polar residues" evidence="1">
    <location>
        <begin position="1281"/>
        <end position="1298"/>
    </location>
</feature>
<feature type="compositionally biased region" description="Polar residues" evidence="1">
    <location>
        <begin position="1843"/>
        <end position="1853"/>
    </location>
</feature>
<reference evidence="2" key="2">
    <citation type="journal article" date="2007" name="Science">
        <title>Draft genome sequence of the sexually transmitted pathogen Trichomonas vaginalis.</title>
        <authorList>
            <person name="Carlton J.M."/>
            <person name="Hirt R.P."/>
            <person name="Silva J.C."/>
            <person name="Delcher A.L."/>
            <person name="Schatz M."/>
            <person name="Zhao Q."/>
            <person name="Wortman J.R."/>
            <person name="Bidwell S.L."/>
            <person name="Alsmark U.C.M."/>
            <person name="Besteiro S."/>
            <person name="Sicheritz-Ponten T."/>
            <person name="Noel C.J."/>
            <person name="Dacks J.B."/>
            <person name="Foster P.G."/>
            <person name="Simillion C."/>
            <person name="Van de Peer Y."/>
            <person name="Miranda-Saavedra D."/>
            <person name="Barton G.J."/>
            <person name="Westrop G.D."/>
            <person name="Mueller S."/>
            <person name="Dessi D."/>
            <person name="Fiori P.L."/>
            <person name="Ren Q."/>
            <person name="Paulsen I."/>
            <person name="Zhang H."/>
            <person name="Bastida-Corcuera F.D."/>
            <person name="Simoes-Barbosa A."/>
            <person name="Brown M.T."/>
            <person name="Hayes R.D."/>
            <person name="Mukherjee M."/>
            <person name="Okumura C.Y."/>
            <person name="Schneider R."/>
            <person name="Smith A.J."/>
            <person name="Vanacova S."/>
            <person name="Villalvazo M."/>
            <person name="Haas B.J."/>
            <person name="Pertea M."/>
            <person name="Feldblyum T.V."/>
            <person name="Utterback T.R."/>
            <person name="Shu C.L."/>
            <person name="Osoegawa K."/>
            <person name="de Jong P.J."/>
            <person name="Hrdy I."/>
            <person name="Horvathova L."/>
            <person name="Zubacova Z."/>
            <person name="Dolezal P."/>
            <person name="Malik S.B."/>
            <person name="Logsdon J.M. Jr."/>
            <person name="Henze K."/>
            <person name="Gupta A."/>
            <person name="Wang C.C."/>
            <person name="Dunne R.L."/>
            <person name="Upcroft J.A."/>
            <person name="Upcroft P."/>
            <person name="White O."/>
            <person name="Salzberg S.L."/>
            <person name="Tang P."/>
            <person name="Chiu C.-H."/>
            <person name="Lee Y.-S."/>
            <person name="Embley T.M."/>
            <person name="Coombs G.H."/>
            <person name="Mottram J.C."/>
            <person name="Tachezy J."/>
            <person name="Fraser-Liggett C.M."/>
            <person name="Johnson P.J."/>
        </authorList>
    </citation>
    <scope>NUCLEOTIDE SEQUENCE [LARGE SCALE GENOMIC DNA]</scope>
    <source>
        <strain evidence="2">G3</strain>
    </source>
</reference>
<feature type="compositionally biased region" description="Polar residues" evidence="1">
    <location>
        <begin position="1331"/>
        <end position="1359"/>
    </location>
</feature>
<keyword evidence="3" id="KW-1185">Reference proteome</keyword>
<feature type="compositionally biased region" description="Polar residues" evidence="1">
    <location>
        <begin position="38"/>
        <end position="50"/>
    </location>
</feature>
<feature type="compositionally biased region" description="Polar residues" evidence="1">
    <location>
        <begin position="1435"/>
        <end position="1447"/>
    </location>
</feature>
<feature type="compositionally biased region" description="Low complexity" evidence="1">
    <location>
        <begin position="1250"/>
        <end position="1260"/>
    </location>
</feature>
<feature type="region of interest" description="Disordered" evidence="1">
    <location>
        <begin position="698"/>
        <end position="774"/>
    </location>
</feature>
<evidence type="ECO:0000313" key="3">
    <source>
        <dbReference type="Proteomes" id="UP000001542"/>
    </source>
</evidence>
<feature type="region of interest" description="Disordered" evidence="1">
    <location>
        <begin position="994"/>
        <end position="1203"/>
    </location>
</feature>
<feature type="compositionally biased region" description="Basic and acidic residues" evidence="1">
    <location>
        <begin position="577"/>
        <end position="590"/>
    </location>
</feature>
<feature type="region of interest" description="Disordered" evidence="1">
    <location>
        <begin position="896"/>
        <end position="918"/>
    </location>
</feature>